<sequence>MNSFLTFKKLYSSVSNKHICLWNKLNISNFSPETVTSIPPYFSFSNTFSNFDIENILNTMTIQNDFLNEDEEKSLMDELDPYMKKLRYEFDHWDDAIHGYRETERLKWNEENTKILNRIKMDGLSLILMPQDSVATLLPA</sequence>
<dbReference type="GO" id="GO:0006974">
    <property type="term" value="P:DNA damage response"/>
    <property type="evidence" value="ECO:0007669"/>
    <property type="project" value="InterPro"/>
</dbReference>
<evidence type="ECO:0000256" key="1">
    <source>
        <dbReference type="ARBA" id="ARBA00001954"/>
    </source>
</evidence>
<evidence type="ECO:0000313" key="3">
    <source>
        <dbReference type="Proteomes" id="UP000625711"/>
    </source>
</evidence>
<dbReference type="InterPro" id="IPR032870">
    <property type="entry name" value="ALKBH7-like"/>
</dbReference>
<reference evidence="2" key="1">
    <citation type="submission" date="2020-08" db="EMBL/GenBank/DDBJ databases">
        <title>Genome sequencing and assembly of the red palm weevil Rhynchophorus ferrugineus.</title>
        <authorList>
            <person name="Dias G.B."/>
            <person name="Bergman C.M."/>
            <person name="Manee M."/>
        </authorList>
    </citation>
    <scope>NUCLEOTIDE SEQUENCE</scope>
    <source>
        <strain evidence="2">AA-2017</strain>
        <tissue evidence="2">Whole larva</tissue>
    </source>
</reference>
<dbReference type="AlphaFoldDB" id="A0A834IYP8"/>
<dbReference type="Proteomes" id="UP000625711">
    <property type="component" value="Unassembled WGS sequence"/>
</dbReference>
<comment type="caution">
    <text evidence="2">The sequence shown here is derived from an EMBL/GenBank/DDBJ whole genome shotgun (WGS) entry which is preliminary data.</text>
</comment>
<organism evidence="2 3">
    <name type="scientific">Rhynchophorus ferrugineus</name>
    <name type="common">Red palm weevil</name>
    <name type="synonym">Curculio ferrugineus</name>
    <dbReference type="NCBI Taxonomy" id="354439"/>
    <lineage>
        <taxon>Eukaryota</taxon>
        <taxon>Metazoa</taxon>
        <taxon>Ecdysozoa</taxon>
        <taxon>Arthropoda</taxon>
        <taxon>Hexapoda</taxon>
        <taxon>Insecta</taxon>
        <taxon>Pterygota</taxon>
        <taxon>Neoptera</taxon>
        <taxon>Endopterygota</taxon>
        <taxon>Coleoptera</taxon>
        <taxon>Polyphaga</taxon>
        <taxon>Cucujiformia</taxon>
        <taxon>Curculionidae</taxon>
        <taxon>Dryophthorinae</taxon>
        <taxon>Rhynchophorus</taxon>
    </lineage>
</organism>
<gene>
    <name evidence="2" type="ORF">GWI33_004653</name>
</gene>
<dbReference type="PANTHER" id="PTHR21052">
    <property type="entry name" value="SPERMATOGENESIS ASSOCIATED 11-RELATED"/>
    <property type="match status" value="1"/>
</dbReference>
<dbReference type="OrthoDB" id="28127at2759"/>
<accession>A0A834IYP8</accession>
<protein>
    <submittedName>
        <fullName evidence="2">Uncharacterized protein</fullName>
    </submittedName>
</protein>
<dbReference type="Gene3D" id="2.60.120.590">
    <property type="entry name" value="Alpha-ketoglutarate-dependent dioxygenase AlkB-like"/>
    <property type="match status" value="1"/>
</dbReference>
<dbReference type="GO" id="GO:0006631">
    <property type="term" value="P:fatty acid metabolic process"/>
    <property type="evidence" value="ECO:0007669"/>
    <property type="project" value="TreeGrafter"/>
</dbReference>
<comment type="cofactor">
    <cofactor evidence="1">
        <name>Fe(2+)</name>
        <dbReference type="ChEBI" id="CHEBI:29033"/>
    </cofactor>
</comment>
<dbReference type="GO" id="GO:0005759">
    <property type="term" value="C:mitochondrial matrix"/>
    <property type="evidence" value="ECO:0007669"/>
    <property type="project" value="TreeGrafter"/>
</dbReference>
<proteinExistence type="predicted"/>
<evidence type="ECO:0000313" key="2">
    <source>
        <dbReference type="EMBL" id="KAF7286615.1"/>
    </source>
</evidence>
<dbReference type="PANTHER" id="PTHR21052:SF0">
    <property type="entry name" value="ALPHA-KETOGLUTARATE-DEPENDENT DIOXYGENASE ALKB HOMOLOG 7, MITOCHONDRIAL"/>
    <property type="match status" value="1"/>
</dbReference>
<dbReference type="InterPro" id="IPR037151">
    <property type="entry name" value="AlkB-like_sf"/>
</dbReference>
<dbReference type="EMBL" id="JAACXV010000023">
    <property type="protein sequence ID" value="KAF7286615.1"/>
    <property type="molecule type" value="Genomic_DNA"/>
</dbReference>
<keyword evidence="3" id="KW-1185">Reference proteome</keyword>
<name>A0A834IYP8_RHYFE</name>